<dbReference type="InParanoid" id="A0A1D3CWM1"/>
<keyword evidence="2" id="KW-1185">Reference proteome</keyword>
<dbReference type="EMBL" id="JROU02001686">
    <property type="protein sequence ID" value="OEH75579.1"/>
    <property type="molecule type" value="Genomic_DNA"/>
</dbReference>
<name>A0A1D3CWM1_9EIME</name>
<dbReference type="AlphaFoldDB" id="A0A1D3CWM1"/>
<proteinExistence type="predicted"/>
<protein>
    <submittedName>
        <fullName evidence="1">Uncharacterized protein</fullName>
    </submittedName>
</protein>
<sequence>MLPVKRIHDALASTFDVSAQLHQLKSMCIQDITPGTTTRNETEFSDFFGAFQTFKWHVTLVWEPFAQAVAGVQLIQKFNDFAQRLRTDNTREDTVETAASSLR</sequence>
<gene>
    <name evidence="1" type="ORF">cyc_00719</name>
</gene>
<evidence type="ECO:0000313" key="1">
    <source>
        <dbReference type="EMBL" id="OEH75579.1"/>
    </source>
</evidence>
<evidence type="ECO:0000313" key="2">
    <source>
        <dbReference type="Proteomes" id="UP000095192"/>
    </source>
</evidence>
<dbReference type="VEuPathDB" id="ToxoDB:cyc_00719"/>
<accession>A0A1D3CWM1</accession>
<dbReference type="Proteomes" id="UP000095192">
    <property type="component" value="Unassembled WGS sequence"/>
</dbReference>
<comment type="caution">
    <text evidence="1">The sequence shown here is derived from an EMBL/GenBank/DDBJ whole genome shotgun (WGS) entry which is preliminary data.</text>
</comment>
<organism evidence="1 2">
    <name type="scientific">Cyclospora cayetanensis</name>
    <dbReference type="NCBI Taxonomy" id="88456"/>
    <lineage>
        <taxon>Eukaryota</taxon>
        <taxon>Sar</taxon>
        <taxon>Alveolata</taxon>
        <taxon>Apicomplexa</taxon>
        <taxon>Conoidasida</taxon>
        <taxon>Coccidia</taxon>
        <taxon>Eucoccidiorida</taxon>
        <taxon>Eimeriorina</taxon>
        <taxon>Eimeriidae</taxon>
        <taxon>Cyclospora</taxon>
    </lineage>
</organism>
<reference evidence="1 2" key="1">
    <citation type="journal article" date="2016" name="BMC Genomics">
        <title>Comparative genomics reveals Cyclospora cayetanensis possesses coccidia-like metabolism and invasion components but unique surface antigens.</title>
        <authorList>
            <person name="Liu S."/>
            <person name="Wang L."/>
            <person name="Zheng H."/>
            <person name="Xu Z."/>
            <person name="Roellig D.M."/>
            <person name="Li N."/>
            <person name="Frace M.A."/>
            <person name="Tang K."/>
            <person name="Arrowood M.J."/>
            <person name="Moss D.M."/>
            <person name="Zhang L."/>
            <person name="Feng Y."/>
            <person name="Xiao L."/>
        </authorList>
    </citation>
    <scope>NUCLEOTIDE SEQUENCE [LARGE SCALE GENOMIC DNA]</scope>
    <source>
        <strain evidence="1 2">CHN_HEN01</strain>
    </source>
</reference>